<accession>A0A2T9Z6Q6</accession>
<sequence>MMCEVRKAKKKIIIIKEKNDGKIHLQISPSNTDSKINVDIPTADIGFLDLFINEFIPKYIALESKSMQKGI</sequence>
<comment type="caution">
    <text evidence="1">The sequence shown here is derived from an EMBL/GenBank/DDBJ whole genome shotgun (WGS) entry which is preliminary data.</text>
</comment>
<organism evidence="1 2">
    <name type="scientific">Furculomyces boomerangus</name>
    <dbReference type="NCBI Taxonomy" id="61424"/>
    <lineage>
        <taxon>Eukaryota</taxon>
        <taxon>Fungi</taxon>
        <taxon>Fungi incertae sedis</taxon>
        <taxon>Zoopagomycota</taxon>
        <taxon>Kickxellomycotina</taxon>
        <taxon>Harpellomycetes</taxon>
        <taxon>Harpellales</taxon>
        <taxon>Harpellaceae</taxon>
        <taxon>Furculomyces</taxon>
    </lineage>
</organism>
<name>A0A2T9Z6Q6_9FUNG</name>
<keyword evidence="2" id="KW-1185">Reference proteome</keyword>
<evidence type="ECO:0000313" key="1">
    <source>
        <dbReference type="EMBL" id="PVV00232.1"/>
    </source>
</evidence>
<gene>
    <name evidence="1" type="ORF">BB559_000013</name>
</gene>
<dbReference type="Proteomes" id="UP000245699">
    <property type="component" value="Unassembled WGS sequence"/>
</dbReference>
<protein>
    <submittedName>
        <fullName evidence="1">Uncharacterized protein</fullName>
    </submittedName>
</protein>
<proteinExistence type="predicted"/>
<evidence type="ECO:0000313" key="2">
    <source>
        <dbReference type="Proteomes" id="UP000245699"/>
    </source>
</evidence>
<reference evidence="1 2" key="1">
    <citation type="journal article" date="2018" name="MBio">
        <title>Comparative Genomics Reveals the Core Gene Toolbox for the Fungus-Insect Symbiosis.</title>
        <authorList>
            <person name="Wang Y."/>
            <person name="Stata M."/>
            <person name="Wang W."/>
            <person name="Stajich J.E."/>
            <person name="White M.M."/>
            <person name="Moncalvo J.M."/>
        </authorList>
    </citation>
    <scope>NUCLEOTIDE SEQUENCE [LARGE SCALE GENOMIC DNA]</scope>
    <source>
        <strain evidence="1 2">AUS-77-4</strain>
    </source>
</reference>
<dbReference type="AlphaFoldDB" id="A0A2T9Z6Q6"/>
<dbReference type="EMBL" id="MBFT01000001">
    <property type="protein sequence ID" value="PVV00232.1"/>
    <property type="molecule type" value="Genomic_DNA"/>
</dbReference>